<dbReference type="SUPFAM" id="SSF48371">
    <property type="entry name" value="ARM repeat"/>
    <property type="match status" value="1"/>
</dbReference>
<accession>A0AAW1IVC6</accession>
<dbReference type="GO" id="GO:0060147">
    <property type="term" value="P:regulation of post-transcriptional gene silencing"/>
    <property type="evidence" value="ECO:0007669"/>
    <property type="project" value="InterPro"/>
</dbReference>
<dbReference type="InterPro" id="IPR045163">
    <property type="entry name" value="Focadhesin/RST1"/>
</dbReference>
<dbReference type="PANTHER" id="PTHR16212:SF4">
    <property type="entry name" value="FOCADHESIN"/>
    <property type="match status" value="1"/>
</dbReference>
<evidence type="ECO:0000259" key="1">
    <source>
        <dbReference type="Pfam" id="PF12530"/>
    </source>
</evidence>
<evidence type="ECO:0000313" key="3">
    <source>
        <dbReference type="Proteomes" id="UP001458880"/>
    </source>
</evidence>
<proteinExistence type="predicted"/>
<dbReference type="Proteomes" id="UP001458880">
    <property type="component" value="Unassembled WGS sequence"/>
</dbReference>
<evidence type="ECO:0000313" key="2">
    <source>
        <dbReference type="EMBL" id="KAK9693722.1"/>
    </source>
</evidence>
<comment type="caution">
    <text evidence="2">The sequence shown here is derived from an EMBL/GenBank/DDBJ whole genome shotgun (WGS) entry which is preliminary data.</text>
</comment>
<gene>
    <name evidence="2" type="ORF">QE152_g34018</name>
</gene>
<dbReference type="Gene3D" id="1.25.10.10">
    <property type="entry name" value="Leucine-rich Repeat Variant"/>
    <property type="match status" value="1"/>
</dbReference>
<dbReference type="AlphaFoldDB" id="A0AAW1IVC6"/>
<protein>
    <submittedName>
        <fullName evidence="2">Focadhesin/RST1, DUF3730</fullName>
    </submittedName>
</protein>
<keyword evidence="3" id="KW-1185">Reference proteome</keyword>
<dbReference type="InterPro" id="IPR016024">
    <property type="entry name" value="ARM-type_fold"/>
</dbReference>
<feature type="domain" description="DUF3730" evidence="1">
    <location>
        <begin position="207"/>
        <end position="425"/>
    </location>
</feature>
<dbReference type="PANTHER" id="PTHR16212">
    <property type="entry name" value="FOCADHESIN FAMILY MEMBER"/>
    <property type="match status" value="1"/>
</dbReference>
<dbReference type="InterPro" id="IPR011989">
    <property type="entry name" value="ARM-like"/>
</dbReference>
<dbReference type="InterPro" id="IPR022542">
    <property type="entry name" value="FOCAD/RST1_DUF3730"/>
</dbReference>
<dbReference type="Pfam" id="PF12530">
    <property type="entry name" value="DUF3730"/>
    <property type="match status" value="1"/>
</dbReference>
<dbReference type="EMBL" id="JASPKY010000532">
    <property type="protein sequence ID" value="KAK9693722.1"/>
    <property type="molecule type" value="Genomic_DNA"/>
</dbReference>
<sequence>MFLNKWDATEVLLTIIETIENIEYSQYNNAILIILAKCIGISPVTSLKDLLKLCLNISSKGFINFTVRQCLKTNLLNWILYPSILTNDCIDMIYELYNALSTIDDDVIDKNELFKINGYVLLYQNTNQQLHFIIEICKLFEDKENIEANILHILKYAENSSLLFLKYLYIFITGIFLCDYNEDIVLKCLSLLLKYVSVNAEVATNVLTLILYKLANTRDSKIHFELLKAIPKMGIMKENVQIILSTLHVLASSSPKMKTFTMYLFYELWSCDTKYYPYLQKLLLEDNPSDKANSVVTKAHILKELCKRKPELYGSELAAHLSKILNTCKNDDGIASSLALEGLRYLCTGGVIDIVTAWETLAPSFETENRENVIQSFCKLLSEVPDLHTEAAKYDEMISDIVNKLWNYTLNYSNIEVVSAAYDTLTYFSHEQISRYFPEVYRDDVADRDPSTEVIVLASGEWWLSLLKNGNYAHFECITKFISEWVRKEISEYGKGVYFMSENRAEPRDYYYLQVYSIVKALLKHIKLKYKNESEIEIACLNILSREYSKSLPPCDWNFLHELVHIPQYRKYCILIASRQVILSGTARRFIENLLTAITEKPNVEDILTIISTLKFLCNSIQPVIMKPFAEVAMNFALDKLREDNDSEVYDEIISHFKGIFCDKDIHDVNKGVLGKLVIETIQDMSISSENFRKLLDCLILLPFKYMKELISPKCWPEITQYNFRRAVVIRCAIARNCVDLPMVWFNEIIDVCGDVKGDQLFVLQHILYAIEKCKDNISISNWIEISYLYYSIYYMQLKSVRITSQYQIGFSNFWAKHKCIW</sequence>
<organism evidence="2 3">
    <name type="scientific">Popillia japonica</name>
    <name type="common">Japanese beetle</name>
    <dbReference type="NCBI Taxonomy" id="7064"/>
    <lineage>
        <taxon>Eukaryota</taxon>
        <taxon>Metazoa</taxon>
        <taxon>Ecdysozoa</taxon>
        <taxon>Arthropoda</taxon>
        <taxon>Hexapoda</taxon>
        <taxon>Insecta</taxon>
        <taxon>Pterygota</taxon>
        <taxon>Neoptera</taxon>
        <taxon>Endopterygota</taxon>
        <taxon>Coleoptera</taxon>
        <taxon>Polyphaga</taxon>
        <taxon>Scarabaeiformia</taxon>
        <taxon>Scarabaeidae</taxon>
        <taxon>Rutelinae</taxon>
        <taxon>Popillia</taxon>
    </lineage>
</organism>
<reference evidence="2 3" key="1">
    <citation type="journal article" date="2024" name="BMC Genomics">
        <title>De novo assembly and annotation of Popillia japonica's genome with initial clues to its potential as an invasive pest.</title>
        <authorList>
            <person name="Cucini C."/>
            <person name="Boschi S."/>
            <person name="Funari R."/>
            <person name="Cardaioli E."/>
            <person name="Iannotti N."/>
            <person name="Marturano G."/>
            <person name="Paoli F."/>
            <person name="Bruttini M."/>
            <person name="Carapelli A."/>
            <person name="Frati F."/>
            <person name="Nardi F."/>
        </authorList>
    </citation>
    <scope>NUCLEOTIDE SEQUENCE [LARGE SCALE GENOMIC DNA]</scope>
    <source>
        <strain evidence="2">DMR45628</strain>
    </source>
</reference>
<name>A0AAW1IVC6_POPJA</name>